<evidence type="ECO:0000256" key="2">
    <source>
        <dbReference type="PROSITE-ProRule" id="PRU00252"/>
    </source>
</evidence>
<keyword evidence="4" id="KW-0614">Plasmid</keyword>
<name>A0A0U2N3E4_MAMSC</name>
<dbReference type="InterPro" id="IPR012340">
    <property type="entry name" value="NA-bd_OB-fold"/>
</dbReference>
<dbReference type="Proteomes" id="UP000640299">
    <property type="component" value="Plasmid pQ20D70P-cfr-optrA"/>
</dbReference>
<dbReference type="SUPFAM" id="SSF50249">
    <property type="entry name" value="Nucleic acid-binding proteins"/>
    <property type="match status" value="1"/>
</dbReference>
<protein>
    <submittedName>
        <fullName evidence="4">Single-stranded DNA-binding protein</fullName>
    </submittedName>
</protein>
<dbReference type="EMBL" id="CP069390">
    <property type="protein sequence ID" value="QRN92759.1"/>
    <property type="molecule type" value="Genomic_DNA"/>
</dbReference>
<dbReference type="EMBL" id="KT601170">
    <property type="protein sequence ID" value="ALI92779.1"/>
    <property type="molecule type" value="Genomic_DNA"/>
</dbReference>
<geneLocation type="plasmid" evidence="5 6">
    <name>pQ20D70P-cfr-optrA</name>
</geneLocation>
<dbReference type="PROSITE" id="PS50935">
    <property type="entry name" value="SSB"/>
    <property type="match status" value="1"/>
</dbReference>
<reference evidence="4" key="1">
    <citation type="journal article" date="2016" name="J. Antimicrob. Chemother.">
        <title>Co-location of the oxazolidinone resistance genes optrA and cfr on a multiresistance plasmid from Staphylococcus sciuri.</title>
        <authorList>
            <person name="Li D."/>
            <person name="Wang Y."/>
            <person name="Schwarz S."/>
            <person name="Cai J."/>
            <person name="Fan R."/>
            <person name="Li J."/>
            <person name="Fessler A.T."/>
            <person name="Zhang R."/>
            <person name="Wu C."/>
            <person name="Shen J."/>
        </authorList>
    </citation>
    <scope>NUCLEOTIDE SEQUENCE</scope>
    <source>
        <strain evidence="4">Wo28-3</strain>
        <plasmid evidence="4">pwo28-3</plasmid>
    </source>
</reference>
<dbReference type="RefSeq" id="WP_129407020.1">
    <property type="nucleotide sequence ID" value="NZ_CP069390.1"/>
</dbReference>
<dbReference type="Pfam" id="PF00436">
    <property type="entry name" value="SSB"/>
    <property type="match status" value="1"/>
</dbReference>
<feature type="coiled-coil region" evidence="3">
    <location>
        <begin position="108"/>
        <end position="135"/>
    </location>
</feature>
<keyword evidence="3" id="KW-0175">Coiled coil</keyword>
<evidence type="ECO:0000313" key="4">
    <source>
        <dbReference type="EMBL" id="ALI92779.1"/>
    </source>
</evidence>
<dbReference type="GO" id="GO:0003697">
    <property type="term" value="F:single-stranded DNA binding"/>
    <property type="evidence" value="ECO:0007669"/>
    <property type="project" value="InterPro"/>
</dbReference>
<accession>A0A0U2N3E4</accession>
<sequence length="155" mass="18436">MNLINKNNLLEGYIANDLNMNHTKNDIPYLNLLIAIKDFYKDSKTEQYVRRYQKIPVTVWGSTAEYLQEYAVKGHHIIVQFKLKTQEKIVLVDQEEKTLLLPQIIGTAVELIESKEQVHERIKLLEKRKQELLNSDEFEYEELNELILFTDDFYM</sequence>
<dbReference type="AlphaFoldDB" id="A0A0U2N3E4"/>
<evidence type="ECO:0000256" key="1">
    <source>
        <dbReference type="ARBA" id="ARBA00023125"/>
    </source>
</evidence>
<keyword evidence="1 2" id="KW-0238">DNA-binding</keyword>
<proteinExistence type="predicted"/>
<geneLocation type="plasmid" evidence="4">
    <name>pwo28-3</name>
</geneLocation>
<evidence type="ECO:0000256" key="3">
    <source>
        <dbReference type="SAM" id="Coils"/>
    </source>
</evidence>
<dbReference type="Gene3D" id="2.40.50.140">
    <property type="entry name" value="Nucleic acid-binding proteins"/>
    <property type="match status" value="1"/>
</dbReference>
<organism evidence="4">
    <name type="scientific">Mammaliicoccus sciuri</name>
    <name type="common">Staphylococcus sciuri</name>
    <dbReference type="NCBI Taxonomy" id="1296"/>
    <lineage>
        <taxon>Bacteria</taxon>
        <taxon>Bacillati</taxon>
        <taxon>Bacillota</taxon>
        <taxon>Bacilli</taxon>
        <taxon>Bacillales</taxon>
        <taxon>Staphylococcaceae</taxon>
        <taxon>Mammaliicoccus</taxon>
    </lineage>
</organism>
<evidence type="ECO:0000313" key="5">
    <source>
        <dbReference type="EMBL" id="QRN92759.1"/>
    </source>
</evidence>
<evidence type="ECO:0000313" key="6">
    <source>
        <dbReference type="Proteomes" id="UP000640299"/>
    </source>
</evidence>
<reference evidence="5" key="2">
    <citation type="submission" date="2021-02" db="EMBL/GenBank/DDBJ databases">
        <title>cfr and optrA-positive Staphylococcus spp.</title>
        <authorList>
            <person name="Chen L."/>
        </authorList>
    </citation>
    <scope>NUCLEOTIDE SEQUENCE</scope>
    <source>
        <strain evidence="5">GDQ20D70P</strain>
        <plasmid evidence="5">pQ20D70P-cfr-optrA</plasmid>
    </source>
</reference>
<dbReference type="InterPro" id="IPR000424">
    <property type="entry name" value="Primosome_PriB/ssb"/>
</dbReference>
<gene>
    <name evidence="4" type="primary">ssb</name>
    <name evidence="5" type="ORF">JRU67_14905</name>
</gene>